<evidence type="ECO:0000313" key="2">
    <source>
        <dbReference type="Proteomes" id="UP000807115"/>
    </source>
</evidence>
<proteinExistence type="predicted"/>
<dbReference type="EMBL" id="CM027682">
    <property type="protein sequence ID" value="KAG0537731.1"/>
    <property type="molecule type" value="Genomic_DNA"/>
</dbReference>
<comment type="caution">
    <text evidence="1">The sequence shown here is derived from an EMBL/GenBank/DDBJ whole genome shotgun (WGS) entry which is preliminary data.</text>
</comment>
<dbReference type="Proteomes" id="UP000807115">
    <property type="component" value="Chromosome 3"/>
</dbReference>
<dbReference type="AlphaFoldDB" id="A0A921UQ91"/>
<evidence type="ECO:0000313" key="1">
    <source>
        <dbReference type="EMBL" id="KAG0537731.1"/>
    </source>
</evidence>
<sequence>MTTAMANHTNTTATATAAGSADHEPHHHHVHYHNIPSIQQGKLRSSSSHYPLSWHRIFFAQVHDMEVTREVELSIDVGSKGWEQDVILRSEFNAKVCSVFASFRVVHSVVWSMSQ</sequence>
<gene>
    <name evidence="1" type="ORF">BDA96_03G173900</name>
</gene>
<protein>
    <submittedName>
        <fullName evidence="1">Uncharacterized protein</fullName>
    </submittedName>
</protein>
<accession>A0A921UQ91</accession>
<organism evidence="1 2">
    <name type="scientific">Sorghum bicolor</name>
    <name type="common">Sorghum</name>
    <name type="synonym">Sorghum vulgare</name>
    <dbReference type="NCBI Taxonomy" id="4558"/>
    <lineage>
        <taxon>Eukaryota</taxon>
        <taxon>Viridiplantae</taxon>
        <taxon>Streptophyta</taxon>
        <taxon>Embryophyta</taxon>
        <taxon>Tracheophyta</taxon>
        <taxon>Spermatophyta</taxon>
        <taxon>Magnoliopsida</taxon>
        <taxon>Liliopsida</taxon>
        <taxon>Poales</taxon>
        <taxon>Poaceae</taxon>
        <taxon>PACMAD clade</taxon>
        <taxon>Panicoideae</taxon>
        <taxon>Andropogonodae</taxon>
        <taxon>Andropogoneae</taxon>
        <taxon>Sorghinae</taxon>
        <taxon>Sorghum</taxon>
    </lineage>
</organism>
<name>A0A921UQ91_SORBI</name>
<reference evidence="1" key="1">
    <citation type="journal article" date="2019" name="BMC Genomics">
        <title>A new reference genome for Sorghum bicolor reveals high levels of sequence similarity between sweet and grain genotypes: implications for the genetics of sugar metabolism.</title>
        <authorList>
            <person name="Cooper E.A."/>
            <person name="Brenton Z.W."/>
            <person name="Flinn B.S."/>
            <person name="Jenkins J."/>
            <person name="Shu S."/>
            <person name="Flowers D."/>
            <person name="Luo F."/>
            <person name="Wang Y."/>
            <person name="Xia P."/>
            <person name="Barry K."/>
            <person name="Daum C."/>
            <person name="Lipzen A."/>
            <person name="Yoshinaga Y."/>
            <person name="Schmutz J."/>
            <person name="Saski C."/>
            <person name="Vermerris W."/>
            <person name="Kresovich S."/>
        </authorList>
    </citation>
    <scope>NUCLEOTIDE SEQUENCE</scope>
</reference>
<reference evidence="1" key="2">
    <citation type="submission" date="2020-10" db="EMBL/GenBank/DDBJ databases">
        <authorList>
            <person name="Cooper E.A."/>
            <person name="Brenton Z.W."/>
            <person name="Flinn B.S."/>
            <person name="Jenkins J."/>
            <person name="Shu S."/>
            <person name="Flowers D."/>
            <person name="Luo F."/>
            <person name="Wang Y."/>
            <person name="Xia P."/>
            <person name="Barry K."/>
            <person name="Daum C."/>
            <person name="Lipzen A."/>
            <person name="Yoshinaga Y."/>
            <person name="Schmutz J."/>
            <person name="Saski C."/>
            <person name="Vermerris W."/>
            <person name="Kresovich S."/>
        </authorList>
    </citation>
    <scope>NUCLEOTIDE SEQUENCE</scope>
</reference>